<organism evidence="2 3">
    <name type="scientific">Nitrosomonas oligotropha</name>
    <dbReference type="NCBI Taxonomy" id="42354"/>
    <lineage>
        <taxon>Bacteria</taxon>
        <taxon>Pseudomonadati</taxon>
        <taxon>Pseudomonadota</taxon>
        <taxon>Betaproteobacteria</taxon>
        <taxon>Nitrosomonadales</taxon>
        <taxon>Nitrosomonadaceae</taxon>
        <taxon>Nitrosomonas</taxon>
    </lineage>
</organism>
<protein>
    <submittedName>
        <fullName evidence="2">HD-like signal output (HDOD) domain, no enzymatic activity</fullName>
    </submittedName>
</protein>
<sequence>MLIINKLEFSQNFRSILQQAGQIPPLPETARELFKLRNNPEANLEQLTGVIEKDPNLAAFIMKYARMSIFGYGSRINSVHHAVSLVLGFNTALNLAMGIVSSGCLKLPNHGALGRIRIWHQTLECAALCRELCQIMTEKHLVNCELIYLSGLFHNFGYLLFGHLYPKEFAYLNDLVTRYPEQEARTLQQQVFGITHDTIGMYLIKAWDFPEEIAVAVAEQNFPDYSGKHASYVKLLAIANRMRQDQAQADGCPYIDTSSLMECLRIDAIQAKAVQEKIRGCQNEFRTLAQDLAA</sequence>
<dbReference type="Proteomes" id="UP000198814">
    <property type="component" value="Unassembled WGS sequence"/>
</dbReference>
<dbReference type="PANTHER" id="PTHR33525:SF3">
    <property type="entry name" value="RIBONUCLEASE Y"/>
    <property type="match status" value="1"/>
</dbReference>
<dbReference type="Gene3D" id="1.10.3210.10">
    <property type="entry name" value="Hypothetical protein af1432"/>
    <property type="match status" value="1"/>
</dbReference>
<dbReference type="InterPro" id="IPR013976">
    <property type="entry name" value="HDOD"/>
</dbReference>
<evidence type="ECO:0000313" key="3">
    <source>
        <dbReference type="Proteomes" id="UP000198814"/>
    </source>
</evidence>
<dbReference type="OrthoDB" id="9784953at2"/>
<dbReference type="AlphaFoldDB" id="A0A1H8QPU9"/>
<keyword evidence="3" id="KW-1185">Reference proteome</keyword>
<dbReference type="RefSeq" id="WP_090319013.1">
    <property type="nucleotide sequence ID" value="NZ_FNOE01000012.1"/>
</dbReference>
<name>A0A1H8QPU9_9PROT</name>
<evidence type="ECO:0000313" key="2">
    <source>
        <dbReference type="EMBL" id="SEO55894.1"/>
    </source>
</evidence>
<feature type="domain" description="HDOD" evidence="1">
    <location>
        <begin position="23"/>
        <end position="223"/>
    </location>
</feature>
<dbReference type="PROSITE" id="PS51833">
    <property type="entry name" value="HDOD"/>
    <property type="match status" value="1"/>
</dbReference>
<proteinExistence type="predicted"/>
<dbReference type="STRING" id="42354.SAMN05216333_11252"/>
<dbReference type="SUPFAM" id="SSF109604">
    <property type="entry name" value="HD-domain/PDEase-like"/>
    <property type="match status" value="1"/>
</dbReference>
<evidence type="ECO:0000259" key="1">
    <source>
        <dbReference type="PROSITE" id="PS51833"/>
    </source>
</evidence>
<gene>
    <name evidence="2" type="ORF">SAMN05216333_11252</name>
</gene>
<dbReference type="Pfam" id="PF08668">
    <property type="entry name" value="HDOD"/>
    <property type="match status" value="1"/>
</dbReference>
<dbReference type="PANTHER" id="PTHR33525">
    <property type="match status" value="1"/>
</dbReference>
<reference evidence="3" key="1">
    <citation type="submission" date="2016-10" db="EMBL/GenBank/DDBJ databases">
        <authorList>
            <person name="Varghese N."/>
            <person name="Submissions S."/>
        </authorList>
    </citation>
    <scope>NUCLEOTIDE SEQUENCE [LARGE SCALE GENOMIC DNA]</scope>
    <source>
        <strain evidence="3">Nm76</strain>
    </source>
</reference>
<dbReference type="InterPro" id="IPR052340">
    <property type="entry name" value="RNase_Y/CdgJ"/>
</dbReference>
<accession>A0A1H8QPU9</accession>
<dbReference type="EMBL" id="FODO01000012">
    <property type="protein sequence ID" value="SEO55894.1"/>
    <property type="molecule type" value="Genomic_DNA"/>
</dbReference>